<dbReference type="GO" id="GO:0003677">
    <property type="term" value="F:DNA binding"/>
    <property type="evidence" value="ECO:0007669"/>
    <property type="project" value="UniProtKB-KW"/>
</dbReference>
<evidence type="ECO:0000259" key="4">
    <source>
        <dbReference type="PROSITE" id="PS50043"/>
    </source>
</evidence>
<dbReference type="SUPFAM" id="SSF48452">
    <property type="entry name" value="TPR-like"/>
    <property type="match status" value="1"/>
</dbReference>
<dbReference type="CDD" id="cd06170">
    <property type="entry name" value="LuxR_C_like"/>
    <property type="match status" value="1"/>
</dbReference>
<accession>A0A4V2DD36</accession>
<protein>
    <submittedName>
        <fullName evidence="5">Helix-turn-helix transcriptional regulator</fullName>
    </submittedName>
</protein>
<dbReference type="AlphaFoldDB" id="A0A4V2DD36"/>
<dbReference type="InterPro" id="IPR027417">
    <property type="entry name" value="P-loop_NTPase"/>
</dbReference>
<sequence length="895" mass="98134">MAVVPNCVVPPRITPTLIERAALLRLTDEVGASRMTVVCAPAGSGKTTATLFWADQLAASGRPVLWLAVRAGIVNRPSFLLALSAAGVAAGLNWKDLDDESSEDNWLKTLSAILDPKPVIVIDDAQLLDQPTLDFVAQLSASARDALTIIIASRGSIALPLARMRALGFLTEVGTADLALTVAEATQLVTLSVGQPIDAQNLHDIVHDTQGWVSGVVIASTLYRRGGKGAANLKLTGLRPEFAEYFHEEVVSHQSDAVQRFLVDTSILDELTPSACAAVTDDQNARVMLDHVFREGLFLNAIDQEQGRYAYHHLFREMVLGRLMERAPARAALMHRRASEYFASIGKGSTAVEHACLTADETFLARQLDLVAEQLVYAGFLYRLDELASNLPWSALERHPNLLLALAWRRIRQMSFTSAERLIAAARTLHRKGLEDGSLNEHDAEQLDLRIRHRLVMLAAGRDDMGKVEAEAEPLLLELADSDAYLSCTLLAQLMSARRELYHFQDILKLEAETRRALARAGSQFASIALKSSVAPTLLAQGKTQLARRFLEEALTLAIEIHGEGSGLAALPALPLAELFYDAGDLDSATRLAERYLPVARQWGFADQLASGYLVSARLRAALGDLPGALSTLNDAHLVAIECGLDRMRAFIVAEEVRLLIRAGQLEEAERHFLAGDPQLDGEPIPTMHPTRRNENIAIAWLRIEMQHHRLARARKVAHRWLGFVKRAGAVRSAVTFELLLAEIAVLQGNRSEAQRAVRAAVEMAEPAGWVRTFIDEGEVIASLLTEAYSEGPELDTPADRFAVRLASMMRRGPLIAAGDDEEEEEDLGLAGRIATREVEILTMVSGGLRNREIGDRLGLTEGTVKWYMQQIYDKLGVRRRPQAVCKARQLGILP</sequence>
<dbReference type="Pfam" id="PF00196">
    <property type="entry name" value="GerE"/>
    <property type="match status" value="1"/>
</dbReference>
<name>A0A4V2DD36_9SPHN</name>
<gene>
    <name evidence="5" type="ORF">EWE75_14890</name>
</gene>
<dbReference type="InterPro" id="IPR011990">
    <property type="entry name" value="TPR-like_helical_dom_sf"/>
</dbReference>
<proteinExistence type="predicted"/>
<dbReference type="PRINTS" id="PR00038">
    <property type="entry name" value="HTHLUXR"/>
</dbReference>
<evidence type="ECO:0000256" key="1">
    <source>
        <dbReference type="ARBA" id="ARBA00023015"/>
    </source>
</evidence>
<dbReference type="InterPro" id="IPR000792">
    <property type="entry name" value="Tscrpt_reg_LuxR_C"/>
</dbReference>
<dbReference type="PROSITE" id="PS50043">
    <property type="entry name" value="HTH_LUXR_2"/>
    <property type="match status" value="1"/>
</dbReference>
<dbReference type="EMBL" id="SGIS01000023">
    <property type="protein sequence ID" value="RZF63618.1"/>
    <property type="molecule type" value="Genomic_DNA"/>
</dbReference>
<dbReference type="Gene3D" id="1.10.10.10">
    <property type="entry name" value="Winged helix-like DNA-binding domain superfamily/Winged helix DNA-binding domain"/>
    <property type="match status" value="1"/>
</dbReference>
<dbReference type="SUPFAM" id="SSF46894">
    <property type="entry name" value="C-terminal effector domain of the bipartite response regulators"/>
    <property type="match status" value="1"/>
</dbReference>
<dbReference type="Pfam" id="PF13604">
    <property type="entry name" value="AAA_30"/>
    <property type="match status" value="1"/>
</dbReference>
<keyword evidence="2" id="KW-0238">DNA-binding</keyword>
<dbReference type="RefSeq" id="WP_130158871.1">
    <property type="nucleotide sequence ID" value="NZ_SGIS01000023.1"/>
</dbReference>
<dbReference type="SMART" id="SM00421">
    <property type="entry name" value="HTH_LUXR"/>
    <property type="match status" value="1"/>
</dbReference>
<dbReference type="InterPro" id="IPR036388">
    <property type="entry name" value="WH-like_DNA-bd_sf"/>
</dbReference>
<keyword evidence="6" id="KW-1185">Reference proteome</keyword>
<dbReference type="OrthoDB" id="9807052at2"/>
<dbReference type="InterPro" id="IPR016032">
    <property type="entry name" value="Sig_transdc_resp-reg_C-effctor"/>
</dbReference>
<keyword evidence="3" id="KW-0804">Transcription</keyword>
<feature type="domain" description="HTH luxR-type" evidence="4">
    <location>
        <begin position="827"/>
        <end position="892"/>
    </location>
</feature>
<dbReference type="InterPro" id="IPR041617">
    <property type="entry name" value="TPR_MalT"/>
</dbReference>
<dbReference type="PANTHER" id="PTHR44688:SF16">
    <property type="entry name" value="DNA-BINDING TRANSCRIPTIONAL ACTIVATOR DEVR_DOSR"/>
    <property type="match status" value="1"/>
</dbReference>
<dbReference type="GO" id="GO:0006355">
    <property type="term" value="P:regulation of DNA-templated transcription"/>
    <property type="evidence" value="ECO:0007669"/>
    <property type="project" value="InterPro"/>
</dbReference>
<dbReference type="InterPro" id="IPR059106">
    <property type="entry name" value="WHD_MalT"/>
</dbReference>
<dbReference type="SUPFAM" id="SSF52540">
    <property type="entry name" value="P-loop containing nucleoside triphosphate hydrolases"/>
    <property type="match status" value="1"/>
</dbReference>
<evidence type="ECO:0000256" key="3">
    <source>
        <dbReference type="ARBA" id="ARBA00023163"/>
    </source>
</evidence>
<dbReference type="Gene3D" id="1.25.40.10">
    <property type="entry name" value="Tetratricopeptide repeat domain"/>
    <property type="match status" value="1"/>
</dbReference>
<evidence type="ECO:0000313" key="5">
    <source>
        <dbReference type="EMBL" id="RZF63618.1"/>
    </source>
</evidence>
<dbReference type="Pfam" id="PF17874">
    <property type="entry name" value="TPR_MalT"/>
    <property type="match status" value="1"/>
</dbReference>
<keyword evidence="1" id="KW-0805">Transcription regulation</keyword>
<dbReference type="Proteomes" id="UP000292085">
    <property type="component" value="Unassembled WGS sequence"/>
</dbReference>
<organism evidence="5 6">
    <name type="scientific">Sphingomonas populi</name>
    <dbReference type="NCBI Taxonomy" id="2484750"/>
    <lineage>
        <taxon>Bacteria</taxon>
        <taxon>Pseudomonadati</taxon>
        <taxon>Pseudomonadota</taxon>
        <taxon>Alphaproteobacteria</taxon>
        <taxon>Sphingomonadales</taxon>
        <taxon>Sphingomonadaceae</taxon>
        <taxon>Sphingomonas</taxon>
    </lineage>
</organism>
<dbReference type="PANTHER" id="PTHR44688">
    <property type="entry name" value="DNA-BINDING TRANSCRIPTIONAL ACTIVATOR DEVR_DOSR"/>
    <property type="match status" value="1"/>
</dbReference>
<comment type="caution">
    <text evidence="5">The sequence shown here is derived from an EMBL/GenBank/DDBJ whole genome shotgun (WGS) entry which is preliminary data.</text>
</comment>
<evidence type="ECO:0000313" key="6">
    <source>
        <dbReference type="Proteomes" id="UP000292085"/>
    </source>
</evidence>
<dbReference type="Pfam" id="PF25873">
    <property type="entry name" value="WHD_MalT"/>
    <property type="match status" value="1"/>
</dbReference>
<evidence type="ECO:0000256" key="2">
    <source>
        <dbReference type="ARBA" id="ARBA00023125"/>
    </source>
</evidence>
<reference evidence="5 6" key="1">
    <citation type="submission" date="2019-02" db="EMBL/GenBank/DDBJ databases">
        <authorList>
            <person name="Li Y."/>
        </authorList>
    </citation>
    <scope>NUCLEOTIDE SEQUENCE [LARGE SCALE GENOMIC DNA]</scope>
    <source>
        <strain evidence="5 6">3-7</strain>
    </source>
</reference>
<dbReference type="Gene3D" id="3.40.50.300">
    <property type="entry name" value="P-loop containing nucleotide triphosphate hydrolases"/>
    <property type="match status" value="1"/>
</dbReference>